<sequence>MAVTISGSWAGGHMHKFIWYSDGEWARARLAQPRIAYCKAARVMVKLDGRPECGSGQRYRSPCGADRHGPSTNYFPHAALSDIVKIQTGHGSIMPIFWRHLEAVEVLCSDCSCEQKTLAEFKVTEKGGRARTCLMSQCQAREGARKRKAGKENTEPNSNSDNDELNVLRVLGLEGFLNVLTQQDNNLELDARVEISSLSGNGREKADQLVVLIWKRMKYHFVCVRSAM</sequence>
<dbReference type="EMBL" id="JARIHO010000049">
    <property type="protein sequence ID" value="KAJ7321895.1"/>
    <property type="molecule type" value="Genomic_DNA"/>
</dbReference>
<reference evidence="1" key="1">
    <citation type="submission" date="2023-03" db="EMBL/GenBank/DDBJ databases">
        <title>Massive genome expansion in bonnet fungi (Mycena s.s.) driven by repeated elements and novel gene families across ecological guilds.</title>
        <authorList>
            <consortium name="Lawrence Berkeley National Laboratory"/>
            <person name="Harder C.B."/>
            <person name="Miyauchi S."/>
            <person name="Viragh M."/>
            <person name="Kuo A."/>
            <person name="Thoen E."/>
            <person name="Andreopoulos B."/>
            <person name="Lu D."/>
            <person name="Skrede I."/>
            <person name="Drula E."/>
            <person name="Henrissat B."/>
            <person name="Morin E."/>
            <person name="Kohler A."/>
            <person name="Barry K."/>
            <person name="LaButti K."/>
            <person name="Morin E."/>
            <person name="Salamov A."/>
            <person name="Lipzen A."/>
            <person name="Mereny Z."/>
            <person name="Hegedus B."/>
            <person name="Baldrian P."/>
            <person name="Stursova M."/>
            <person name="Weitz H."/>
            <person name="Taylor A."/>
            <person name="Grigoriev I.V."/>
            <person name="Nagy L.G."/>
            <person name="Martin F."/>
            <person name="Kauserud H."/>
        </authorList>
    </citation>
    <scope>NUCLEOTIDE SEQUENCE</scope>
    <source>
        <strain evidence="1">CBHHK002</strain>
    </source>
</reference>
<comment type="caution">
    <text evidence="1">The sequence shown here is derived from an EMBL/GenBank/DDBJ whole genome shotgun (WGS) entry which is preliminary data.</text>
</comment>
<proteinExistence type="predicted"/>
<organism evidence="1 2">
    <name type="scientific">Mycena albidolilacea</name>
    <dbReference type="NCBI Taxonomy" id="1033008"/>
    <lineage>
        <taxon>Eukaryota</taxon>
        <taxon>Fungi</taxon>
        <taxon>Dikarya</taxon>
        <taxon>Basidiomycota</taxon>
        <taxon>Agaricomycotina</taxon>
        <taxon>Agaricomycetes</taxon>
        <taxon>Agaricomycetidae</taxon>
        <taxon>Agaricales</taxon>
        <taxon>Marasmiineae</taxon>
        <taxon>Mycenaceae</taxon>
        <taxon>Mycena</taxon>
    </lineage>
</organism>
<protein>
    <submittedName>
        <fullName evidence="1">Uncharacterized protein</fullName>
    </submittedName>
</protein>
<name>A0AAD7EHI8_9AGAR</name>
<dbReference type="Proteomes" id="UP001218218">
    <property type="component" value="Unassembled WGS sequence"/>
</dbReference>
<keyword evidence="2" id="KW-1185">Reference proteome</keyword>
<dbReference type="AlphaFoldDB" id="A0AAD7EHI8"/>
<accession>A0AAD7EHI8</accession>
<evidence type="ECO:0000313" key="1">
    <source>
        <dbReference type="EMBL" id="KAJ7321895.1"/>
    </source>
</evidence>
<gene>
    <name evidence="1" type="ORF">DFH08DRAFT_818271</name>
</gene>
<evidence type="ECO:0000313" key="2">
    <source>
        <dbReference type="Proteomes" id="UP001218218"/>
    </source>
</evidence>